<gene>
    <name evidence="2" type="ORF">AXB53_21430</name>
    <name evidence="1" type="ORF">AZF98_24445</name>
</gene>
<proteinExistence type="predicted"/>
<accession>A0A5U7F9L4</accession>
<organism evidence="2">
    <name type="scientific">Salmonella enterica</name>
    <name type="common">Salmonella choleraesuis</name>
    <dbReference type="NCBI Taxonomy" id="28901"/>
    <lineage>
        <taxon>Bacteria</taxon>
        <taxon>Pseudomonadati</taxon>
        <taxon>Pseudomonadota</taxon>
        <taxon>Gammaproteobacteria</taxon>
        <taxon>Enterobacterales</taxon>
        <taxon>Enterobacteriaceae</taxon>
        <taxon>Salmonella</taxon>
    </lineage>
</organism>
<sequence length="67" mass="7443">MIVFARCLRRPCRGPLAAVRLGGQGGGLRPSSCPHSLRLGRYEGIKRLSRHKRCPPTGYPPFIPRFA</sequence>
<evidence type="ECO:0000313" key="1">
    <source>
        <dbReference type="EMBL" id="EBQ1689852.1"/>
    </source>
</evidence>
<evidence type="ECO:0000313" key="2">
    <source>
        <dbReference type="EMBL" id="EBR3321571.1"/>
    </source>
</evidence>
<dbReference type="EMBL" id="AAGOCS010000052">
    <property type="protein sequence ID" value="EBQ1689852.1"/>
    <property type="molecule type" value="Genomic_DNA"/>
</dbReference>
<name>A0A5U7F9L4_SALER</name>
<reference evidence="2" key="1">
    <citation type="submission" date="2018-07" db="EMBL/GenBank/DDBJ databases">
        <authorList>
            <consortium name="GenomeTrakr network: Whole genome sequencing for foodborne pathogen traceback"/>
        </authorList>
    </citation>
    <scope>NUCLEOTIDE SEQUENCE</scope>
    <source>
        <strain evidence="2">CFSAN045593</strain>
        <strain evidence="1">CFSAN047033</strain>
    </source>
</reference>
<protein>
    <submittedName>
        <fullName evidence="2">Uncharacterized protein</fullName>
    </submittedName>
</protein>
<dbReference type="AlphaFoldDB" id="A0A5U7F9L4"/>
<dbReference type="EMBL" id="AAGRXJ010000120">
    <property type="protein sequence ID" value="EBR3321571.1"/>
    <property type="molecule type" value="Genomic_DNA"/>
</dbReference>
<comment type="caution">
    <text evidence="2">The sequence shown here is derived from an EMBL/GenBank/DDBJ whole genome shotgun (WGS) entry which is preliminary data.</text>
</comment>